<feature type="transmembrane region" description="Helical" evidence="4">
    <location>
        <begin position="42"/>
        <end position="61"/>
    </location>
</feature>
<dbReference type="PANTHER" id="PTHR23518:SF2">
    <property type="entry name" value="MAJOR FACILITATOR SUPERFAMILY TRANSPORTER"/>
    <property type="match status" value="1"/>
</dbReference>
<keyword evidence="2 4" id="KW-1133">Transmembrane helix</keyword>
<gene>
    <name evidence="6" type="ORF">RNA01_40100</name>
</gene>
<name>A0A512HNP0_9HYPH</name>
<dbReference type="InterPro" id="IPR036259">
    <property type="entry name" value="MFS_trans_sf"/>
</dbReference>
<protein>
    <recommendedName>
        <fullName evidence="5">Major facilitator superfamily (MFS) profile domain-containing protein</fullName>
    </recommendedName>
</protein>
<evidence type="ECO:0000256" key="2">
    <source>
        <dbReference type="ARBA" id="ARBA00022989"/>
    </source>
</evidence>
<feature type="domain" description="Major facilitator superfamily (MFS) profile" evidence="5">
    <location>
        <begin position="1"/>
        <end position="67"/>
    </location>
</feature>
<keyword evidence="3 4" id="KW-0472">Membrane</keyword>
<dbReference type="RefSeq" id="WP_174824571.1">
    <property type="nucleotide sequence ID" value="NZ_BJZP01000029.1"/>
</dbReference>
<dbReference type="PROSITE" id="PS50850">
    <property type="entry name" value="MFS"/>
    <property type="match status" value="1"/>
</dbReference>
<dbReference type="InterPro" id="IPR020846">
    <property type="entry name" value="MFS_dom"/>
</dbReference>
<feature type="transmembrane region" description="Helical" evidence="4">
    <location>
        <begin position="12"/>
        <end position="36"/>
    </location>
</feature>
<organism evidence="6 7">
    <name type="scientific">Ciceribacter naphthalenivorans</name>
    <dbReference type="NCBI Taxonomy" id="1118451"/>
    <lineage>
        <taxon>Bacteria</taxon>
        <taxon>Pseudomonadati</taxon>
        <taxon>Pseudomonadota</taxon>
        <taxon>Alphaproteobacteria</taxon>
        <taxon>Hyphomicrobiales</taxon>
        <taxon>Rhizobiaceae</taxon>
        <taxon>Ciceribacter</taxon>
    </lineage>
</organism>
<proteinExistence type="predicted"/>
<dbReference type="Proteomes" id="UP000321717">
    <property type="component" value="Unassembled WGS sequence"/>
</dbReference>
<evidence type="ECO:0000313" key="6">
    <source>
        <dbReference type="EMBL" id="GEO87078.1"/>
    </source>
</evidence>
<comment type="caution">
    <text evidence="6">The sequence shown here is derived from an EMBL/GenBank/DDBJ whole genome shotgun (WGS) entry which is preliminary data.</text>
</comment>
<keyword evidence="7" id="KW-1185">Reference proteome</keyword>
<dbReference type="SUPFAM" id="SSF103473">
    <property type="entry name" value="MFS general substrate transporter"/>
    <property type="match status" value="1"/>
</dbReference>
<evidence type="ECO:0000313" key="7">
    <source>
        <dbReference type="Proteomes" id="UP000321717"/>
    </source>
</evidence>
<evidence type="ECO:0000256" key="4">
    <source>
        <dbReference type="SAM" id="Phobius"/>
    </source>
</evidence>
<dbReference type="Gene3D" id="1.20.1250.20">
    <property type="entry name" value="MFS general substrate transporter like domains"/>
    <property type="match status" value="1"/>
</dbReference>
<evidence type="ECO:0000256" key="1">
    <source>
        <dbReference type="ARBA" id="ARBA00022692"/>
    </source>
</evidence>
<evidence type="ECO:0000256" key="3">
    <source>
        <dbReference type="ARBA" id="ARBA00023136"/>
    </source>
</evidence>
<dbReference type="EMBL" id="BJZP01000029">
    <property type="protein sequence ID" value="GEO87078.1"/>
    <property type="molecule type" value="Genomic_DNA"/>
</dbReference>
<reference evidence="6 7" key="1">
    <citation type="submission" date="2019-07" db="EMBL/GenBank/DDBJ databases">
        <title>Whole genome shotgun sequence of Rhizobium naphthalenivorans NBRC 107585.</title>
        <authorList>
            <person name="Hosoyama A."/>
            <person name="Uohara A."/>
            <person name="Ohji S."/>
            <person name="Ichikawa N."/>
        </authorList>
    </citation>
    <scope>NUCLEOTIDE SEQUENCE [LARGE SCALE GENOMIC DNA]</scope>
    <source>
        <strain evidence="6 7">NBRC 107585</strain>
    </source>
</reference>
<accession>A0A512HNP0</accession>
<dbReference type="GO" id="GO:0022857">
    <property type="term" value="F:transmembrane transporter activity"/>
    <property type="evidence" value="ECO:0007669"/>
    <property type="project" value="InterPro"/>
</dbReference>
<dbReference type="PANTHER" id="PTHR23518">
    <property type="entry name" value="C-METHYLTRANSFERASE"/>
    <property type="match status" value="1"/>
</dbReference>
<dbReference type="AlphaFoldDB" id="A0A512HNP0"/>
<sequence>MADTTPDDSRGTAFGIFNLVTGFTLLAASSLAGFLWHAYGSSATFVVGAIFAGVAALSLTVMGKAEVIAKECVTLIHRRGPWRNFDAVEFATLVL</sequence>
<keyword evidence="1 4" id="KW-0812">Transmembrane</keyword>
<evidence type="ECO:0000259" key="5">
    <source>
        <dbReference type="PROSITE" id="PS50850"/>
    </source>
</evidence>